<dbReference type="OrthoDB" id="2558351at2759"/>
<dbReference type="GO" id="GO:0008270">
    <property type="term" value="F:zinc ion binding"/>
    <property type="evidence" value="ECO:0007669"/>
    <property type="project" value="InterPro"/>
</dbReference>
<dbReference type="PANTHER" id="PTHR30304">
    <property type="entry name" value="D-TAGATOSE-1,6-BISPHOSPHATE ALDOLASE"/>
    <property type="match status" value="1"/>
</dbReference>
<name>A0A0P7BQJ3_9HYPO</name>
<dbReference type="EMBL" id="LKCW01000001">
    <property type="protein sequence ID" value="KPM46362.1"/>
    <property type="molecule type" value="Genomic_DNA"/>
</dbReference>
<dbReference type="Gene3D" id="3.20.20.70">
    <property type="entry name" value="Aldolase class I"/>
    <property type="match status" value="1"/>
</dbReference>
<dbReference type="SUPFAM" id="SSF51569">
    <property type="entry name" value="Aldolase"/>
    <property type="match status" value="1"/>
</dbReference>
<dbReference type="GO" id="GO:0016832">
    <property type="term" value="F:aldehyde-lyase activity"/>
    <property type="evidence" value="ECO:0007669"/>
    <property type="project" value="InterPro"/>
</dbReference>
<proteinExistence type="predicted"/>
<dbReference type="CDD" id="cd00947">
    <property type="entry name" value="TBP_aldolase_IIB"/>
    <property type="match status" value="1"/>
</dbReference>
<dbReference type="Gene3D" id="3.40.50.150">
    <property type="entry name" value="Vaccinia Virus protein VP39"/>
    <property type="match status" value="1"/>
</dbReference>
<evidence type="ECO:0008006" key="3">
    <source>
        <dbReference type="Google" id="ProtNLM"/>
    </source>
</evidence>
<dbReference type="SUPFAM" id="SSF53335">
    <property type="entry name" value="S-adenosyl-L-methionine-dependent methyltransferases"/>
    <property type="match status" value="1"/>
</dbReference>
<evidence type="ECO:0000313" key="1">
    <source>
        <dbReference type="EMBL" id="KPM46362.1"/>
    </source>
</evidence>
<dbReference type="STRING" id="78410.A0A0P7BQJ3"/>
<dbReference type="GO" id="GO:0005975">
    <property type="term" value="P:carbohydrate metabolic process"/>
    <property type="evidence" value="ECO:0007669"/>
    <property type="project" value="InterPro"/>
</dbReference>
<dbReference type="Proteomes" id="UP000050424">
    <property type="component" value="Unassembled WGS sequence"/>
</dbReference>
<comment type="caution">
    <text evidence="1">The sequence shown here is derived from an EMBL/GenBank/DDBJ whole genome shotgun (WGS) entry which is preliminary data.</text>
</comment>
<accession>A0A0P7BQJ3</accession>
<reference evidence="1 2" key="1">
    <citation type="submission" date="2015-09" db="EMBL/GenBank/DDBJ databases">
        <title>Draft genome of a European isolate of the apple canker pathogen Neonectria ditissima.</title>
        <authorList>
            <person name="Gomez-Cortecero A."/>
            <person name="Harrison R.J."/>
            <person name="Armitage A.D."/>
        </authorList>
    </citation>
    <scope>NUCLEOTIDE SEQUENCE [LARGE SCALE GENOMIC DNA]</scope>
    <source>
        <strain evidence="1 2">R09/05</strain>
    </source>
</reference>
<sequence length="868" mass="96213">MAHFDGHDSGVSSGISARSSLASDDSAFETVEENGRTYPKHGDYLFPYDDAEKERLDLQHKVWLLTFEGKLGLCPKIDEMAHRVLDLGTGTGIWAWEYARNHGGAAVVGVDMHPINRGAPVILPNLKYRLQSLEGEWAWVEHCSLTFMRGTNGCFGDMRSMLDEAWDYLEPGGWVELQDMDYRFESDDGTLPKDLELSKVGHLLVEASHRAGRSMIHPPLFKTYLDEHGRFIDVVEKTFKWPLNDWPKDETAKKIGRLTCENLDRGLEGLLLRPLMRYLNWSKDDVVAFCNRARAQLKDRNIHAYMPIVLDWISLGLEAVDFFCLAVGCIKSAVATIASLEVVKIGCGSLRKAQIYSHSKSRVNVDSPETLLSKSTSLLCTDKDSSAGCLVGFHLDIKLRSPKTVFIQGEKLPTTSEAEIGNPSWYQHLAQEDTPRRPNVDAISAAAIDISQRVTLDAVRNPSVRECKQTAMCEKGLPMTITYIECVTAIGQRAANLIRISYVHRRAIGREADAVGPSKAICHSSDTSTRRIVAIHGVGQTRARAVPLIMPISKSEKGTRTYTPVLYFSHISFKAYNASPTMAWKATNRHLQILKAAEEGEYGVLAAIAYNIEQILGLVRAAEQARSPLILQFFPWAIKFSDGLLIRTAADAARRASVPISVHLDHAQAEEIIQLAADSLPFDSIMVDMSHYDKEVNLEKTAKWVRYCNARQIATEAEPGRIEGGEDGVMDTAGLEASKTTTEEVDEFIATGVDALAPAFGNVHGEYGPQGPQLDFERFALIKARLDKRARIALHGTNGFSPDLMRKCIQAGATKINVNRAVLDDYYAHLRSNASTMKSQTSLMEEGVEKVVNQTMEWMEVISSAGKA</sequence>
<dbReference type="InterPro" id="IPR000771">
    <property type="entry name" value="FBA_II"/>
</dbReference>
<dbReference type="Pfam" id="PF13489">
    <property type="entry name" value="Methyltransf_23"/>
    <property type="match status" value="1"/>
</dbReference>
<keyword evidence="2" id="KW-1185">Reference proteome</keyword>
<dbReference type="AlphaFoldDB" id="A0A0P7BQJ3"/>
<organism evidence="1 2">
    <name type="scientific">Neonectria ditissima</name>
    <dbReference type="NCBI Taxonomy" id="78410"/>
    <lineage>
        <taxon>Eukaryota</taxon>
        <taxon>Fungi</taxon>
        <taxon>Dikarya</taxon>
        <taxon>Ascomycota</taxon>
        <taxon>Pezizomycotina</taxon>
        <taxon>Sordariomycetes</taxon>
        <taxon>Hypocreomycetidae</taxon>
        <taxon>Hypocreales</taxon>
        <taxon>Nectriaceae</taxon>
        <taxon>Neonectria</taxon>
    </lineage>
</organism>
<protein>
    <recommendedName>
        <fullName evidence="3">Fructose-bisphosphate aldolase</fullName>
    </recommendedName>
</protein>
<dbReference type="PANTHER" id="PTHR30304:SF0">
    <property type="entry name" value="D-TAGATOSE-1,6-BISPHOSPHATE ALDOLASE SUBUNIT GATY-RELATED"/>
    <property type="match status" value="1"/>
</dbReference>
<evidence type="ECO:0000313" key="2">
    <source>
        <dbReference type="Proteomes" id="UP000050424"/>
    </source>
</evidence>
<dbReference type="Pfam" id="PF01116">
    <property type="entry name" value="F_bP_aldolase"/>
    <property type="match status" value="1"/>
</dbReference>
<dbReference type="InterPro" id="IPR050246">
    <property type="entry name" value="Class_II_FBP_aldolase"/>
</dbReference>
<dbReference type="CDD" id="cd02440">
    <property type="entry name" value="AdoMet_MTases"/>
    <property type="match status" value="1"/>
</dbReference>
<gene>
    <name evidence="1" type="ORF">AK830_g145</name>
</gene>
<dbReference type="InterPro" id="IPR013785">
    <property type="entry name" value="Aldolase_TIM"/>
</dbReference>
<dbReference type="InterPro" id="IPR029063">
    <property type="entry name" value="SAM-dependent_MTases_sf"/>
</dbReference>